<name>A0A0M9GG40_9PSED</name>
<gene>
    <name evidence="1" type="ORF">PF66_03146</name>
</gene>
<dbReference type="STRING" id="50340.PF66_03146"/>
<organism evidence="1 2">
    <name type="scientific">Pseudomonas asplenii</name>
    <dbReference type="NCBI Taxonomy" id="53407"/>
    <lineage>
        <taxon>Bacteria</taxon>
        <taxon>Pseudomonadati</taxon>
        <taxon>Pseudomonadota</taxon>
        <taxon>Gammaproteobacteria</taxon>
        <taxon>Pseudomonadales</taxon>
        <taxon>Pseudomonadaceae</taxon>
        <taxon>Pseudomonas</taxon>
    </lineage>
</organism>
<dbReference type="EMBL" id="JSYZ01000010">
    <property type="protein sequence ID" value="KPA90340.1"/>
    <property type="molecule type" value="Genomic_DNA"/>
</dbReference>
<dbReference type="Proteomes" id="UP000037931">
    <property type="component" value="Unassembled WGS sequence"/>
</dbReference>
<comment type="caution">
    <text evidence="1">The sequence shown here is derived from an EMBL/GenBank/DDBJ whole genome shotgun (WGS) entry which is preliminary data.</text>
</comment>
<dbReference type="PATRIC" id="fig|50340.43.peg.440"/>
<protein>
    <submittedName>
        <fullName evidence="1">Uncharacterized protein</fullName>
    </submittedName>
</protein>
<dbReference type="RefSeq" id="WP_241494371.1">
    <property type="nucleotide sequence ID" value="NZ_JSYZ01000010.1"/>
</dbReference>
<dbReference type="AlphaFoldDB" id="A0A0M9GG40"/>
<accession>A0A0M9GG40</accession>
<proteinExistence type="predicted"/>
<keyword evidence="2" id="KW-1185">Reference proteome</keyword>
<reference evidence="1 2" key="1">
    <citation type="journal article" date="2015" name="PLoS ONE">
        <title>Rice-Infecting Pseudomonas Genomes Are Highly Accessorized and Harbor Multiple Putative Virulence Mechanisms to Cause Sheath Brown Rot.</title>
        <authorList>
            <person name="Quibod I.L."/>
            <person name="Grande G."/>
            <person name="Oreiro E.G."/>
            <person name="Borja F.N."/>
            <person name="Dossa G.S."/>
            <person name="Mauleon R."/>
            <person name="Cruz C.V."/>
            <person name="Oliva R."/>
        </authorList>
    </citation>
    <scope>NUCLEOTIDE SEQUENCE [LARGE SCALE GENOMIC DNA]</scope>
    <source>
        <strain evidence="1 2">IRRI 6609</strain>
    </source>
</reference>
<evidence type="ECO:0000313" key="1">
    <source>
        <dbReference type="EMBL" id="KPA90340.1"/>
    </source>
</evidence>
<sequence>MMFEEPTEQQAQLIKWPIVISDNAWQAMNLEGHATSAQMLERRNDTIYMALEALALCTSPEVQEFYDIEVPCVVTTGDPLEDHWLQLRVVVVRKQGEPRGLKIMLRDEVFDPEQPIPGIFFQPGRFVQSKGVHALVKQKLLDPSVYLSRHLVGDWGDLDDEDKQSNKQALEHGLRLLSAYKIDAAGEDKLWIITEADRSCTTLLLPSEY</sequence>
<evidence type="ECO:0000313" key="2">
    <source>
        <dbReference type="Proteomes" id="UP000037931"/>
    </source>
</evidence>